<name>A0A9P0LR16_ACAOB</name>
<dbReference type="EMBL" id="CAKOFQ010007262">
    <property type="protein sequence ID" value="CAH1996582.1"/>
    <property type="molecule type" value="Genomic_DNA"/>
</dbReference>
<organism evidence="1 2">
    <name type="scientific">Acanthoscelides obtectus</name>
    <name type="common">Bean weevil</name>
    <name type="synonym">Bruchus obtectus</name>
    <dbReference type="NCBI Taxonomy" id="200917"/>
    <lineage>
        <taxon>Eukaryota</taxon>
        <taxon>Metazoa</taxon>
        <taxon>Ecdysozoa</taxon>
        <taxon>Arthropoda</taxon>
        <taxon>Hexapoda</taxon>
        <taxon>Insecta</taxon>
        <taxon>Pterygota</taxon>
        <taxon>Neoptera</taxon>
        <taxon>Endopterygota</taxon>
        <taxon>Coleoptera</taxon>
        <taxon>Polyphaga</taxon>
        <taxon>Cucujiformia</taxon>
        <taxon>Chrysomeloidea</taxon>
        <taxon>Chrysomelidae</taxon>
        <taxon>Bruchinae</taxon>
        <taxon>Bruchini</taxon>
        <taxon>Acanthoscelides</taxon>
    </lineage>
</organism>
<keyword evidence="2" id="KW-1185">Reference proteome</keyword>
<comment type="caution">
    <text evidence="1">The sequence shown here is derived from an EMBL/GenBank/DDBJ whole genome shotgun (WGS) entry which is preliminary data.</text>
</comment>
<dbReference type="Proteomes" id="UP001152888">
    <property type="component" value="Unassembled WGS sequence"/>
</dbReference>
<evidence type="ECO:0000313" key="1">
    <source>
        <dbReference type="EMBL" id="CAH1996582.1"/>
    </source>
</evidence>
<dbReference type="AlphaFoldDB" id="A0A9P0LR16"/>
<reference evidence="1" key="1">
    <citation type="submission" date="2022-03" db="EMBL/GenBank/DDBJ databases">
        <authorList>
            <person name="Sayadi A."/>
        </authorList>
    </citation>
    <scope>NUCLEOTIDE SEQUENCE</scope>
</reference>
<sequence>MTSTSYSQIVKQTYGTKSKEIPLKSIVIIPSQQQTSLKTRKDLDKNLSLSKLQIKIDDVKNFRNGGVKIKVHESNHAHLKEKIQKKCLNRKCLNLNKIKIVGYHTDQRITEEEVVKSSQDRTVS</sequence>
<evidence type="ECO:0000313" key="2">
    <source>
        <dbReference type="Proteomes" id="UP001152888"/>
    </source>
</evidence>
<accession>A0A9P0LR16</accession>
<proteinExistence type="predicted"/>
<gene>
    <name evidence="1" type="ORF">ACAOBT_LOCUS23278</name>
</gene>
<protein>
    <submittedName>
        <fullName evidence="1">Uncharacterized protein</fullName>
    </submittedName>
</protein>